<keyword evidence="1" id="KW-1185">Reference proteome</keyword>
<dbReference type="KEGG" id="dord:105999022"/>
<dbReference type="Proteomes" id="UP000081671">
    <property type="component" value="Unplaced"/>
</dbReference>
<proteinExistence type="predicted"/>
<dbReference type="PANTHER" id="PTHR45532">
    <property type="entry name" value="WD REPEAT-CONTAINING PROTEIN 97"/>
    <property type="match status" value="1"/>
</dbReference>
<evidence type="ECO:0000313" key="2">
    <source>
        <dbReference type="RefSeq" id="XP_012889355.1"/>
    </source>
</evidence>
<evidence type="ECO:0000313" key="1">
    <source>
        <dbReference type="Proteomes" id="UP000081671"/>
    </source>
</evidence>
<dbReference type="OrthoDB" id="6262491at2759"/>
<dbReference type="AlphaFoldDB" id="A0A1S3GKY4"/>
<dbReference type="PANTHER" id="PTHR45532:SF1">
    <property type="entry name" value="WD REPEAT-CONTAINING PROTEIN 97"/>
    <property type="match status" value="1"/>
</dbReference>
<organism evidence="1 2">
    <name type="scientific">Dipodomys ordii</name>
    <name type="common">Ord's kangaroo rat</name>
    <dbReference type="NCBI Taxonomy" id="10020"/>
    <lineage>
        <taxon>Eukaryota</taxon>
        <taxon>Metazoa</taxon>
        <taxon>Chordata</taxon>
        <taxon>Craniata</taxon>
        <taxon>Vertebrata</taxon>
        <taxon>Euteleostomi</taxon>
        <taxon>Mammalia</taxon>
        <taxon>Eutheria</taxon>
        <taxon>Euarchontoglires</taxon>
        <taxon>Glires</taxon>
        <taxon>Rodentia</taxon>
        <taxon>Castorimorpha</taxon>
        <taxon>Heteromyidae</taxon>
        <taxon>Dipodomyinae</taxon>
        <taxon>Dipodomys</taxon>
    </lineage>
</organism>
<name>A0A1S3GKY4_DIPOR</name>
<protein>
    <submittedName>
        <fullName evidence="2">WD repeat-containing protein KIAA1875-like</fullName>
    </submittedName>
</protein>
<gene>
    <name evidence="2" type="primary">LOC105999022</name>
</gene>
<dbReference type="InParanoid" id="A0A1S3GKY4"/>
<accession>A0A1S3GKY4</accession>
<sequence length="387" mass="44103">MGTVEGLASVLVNLLLEATWEDRVKILLSLARLLPDVTGKFREWLRKVLLHLLNLDPPPSFEDQMQKQFVVLALQLLLACSEDCRDVVVELMSYFLWSPARYLLEVKELLNRLGLQDPQDLLYAEMLTWVRNQDIRSKAVVRAYCCQKLDDITQQLEELVPPRAQEAGIVRAVPQVPAQLSPAEQETPDPEQEFWRMLLQFRAGPTRKELSEVLQAFCSGPLPAASVLLELPSVLLPLEKTLWACTRKLNMGPISVLNLFCQQQWMQLQSTTQEAELQPPLPASPADQLVPNTVVRPPRARWFHPILRLQETSPQSLGMRLRGSFCPHHTRKLDGSIRVLKLPLPRIDLQPFPPGWPNPPRALPPLLLQPTLQRYFLPEDADPDSYQ</sequence>
<dbReference type="GeneID" id="105999022"/>
<reference evidence="2" key="1">
    <citation type="submission" date="2025-08" db="UniProtKB">
        <authorList>
            <consortium name="RefSeq"/>
        </authorList>
    </citation>
    <scope>IDENTIFICATION</scope>
    <source>
        <tissue evidence="2">Kidney</tissue>
    </source>
</reference>
<dbReference type="RefSeq" id="XP_012889355.1">
    <property type="nucleotide sequence ID" value="XM_013033901.1"/>
</dbReference>